<evidence type="ECO:0000313" key="12">
    <source>
        <dbReference type="Proteomes" id="UP001165279"/>
    </source>
</evidence>
<dbReference type="InterPro" id="IPR013760">
    <property type="entry name" value="Topo_IIA-like_dom_sf"/>
</dbReference>
<sequence length="912" mass="101042">MSDTPETPENEDETPIARSAYVGPTVSIESEMRTSYLDYAMSVIVSRAIPDLRDGLKPVHRRILYAMHETGNSHDKPYRKSARPVGDVMGKYHPHGDSAIYDALVRMAQDFSMSLPLLDGQGNFGSMDGDNPAAMRYTEVRMDKPAAFLLSDIDKETVDFQDNYDGKDREPTVLPARFPNMLVNGAGGIAVGMATNIPPHNLGEVVDATLALIDDPDLTSEQLIDYVPGPDFPTGGVMLGRSGARKAYLEGRGSVIIRAKTRVEELRKDRYAIIVDEIPYQVNKAAMIEKIAEAVREKRIEGVAHVQDESDRNGVRVVVELKRDATPEVVLNQLYRFSPMQTSFGCNMLALNGGRPEQLTLRRFLTCFIDFREEVVARRTAYELRKARERSHILCGLAVAVSNVDEVVATIRSSADAADAREKLMTRRWPAAEIAGYLRLIDDPLSKMNEDGTYNLTEVQARAILDLRLQRLTQLGVKEVTDELEVLAGKIKEYLEILGSRERIMGIIADELREVREQFAVPRRTEIVDWAGDMDDEDLIEREDMVVTVTSGGYIKRTPLADFRAQKRGGKGLSGMQTKEEDVVTTLFVANTHTQLLFFTTDGMVYKLKTWRLPQSGRTGKGKAIVNILPIPTGVSIAAIMPVDVPDEEWENLQIVFATTGGDVRRNRLSDFTNVRRNGKIAMKLPEDGSIRLVNARICSEDDDVLLVTNSGRAIRFRSTDVRVFNSRESTGVRGIRLVNEGDEVVSMSVIRHFSAEPWERNAFIKRFRGELGNDVTEDDASDDAEGEVAEGTLSEERYQEMLAANDLLVTINRAGIGNLTSAHDYRVSGRGGQGVGAMRGGAIVATFPVELEDQIMLATSKGQSIRCPVKGISFRSRGAGGVRVFNTGKGEEVVSVAWIAERDDEEEDGAE</sequence>
<protein>
    <recommendedName>
        <fullName evidence="8">DNA gyrase subunit A</fullName>
        <ecNumber evidence="8">5.6.2.2</ecNumber>
    </recommendedName>
</protein>
<dbReference type="Gene3D" id="3.90.199.10">
    <property type="entry name" value="Topoisomerase II, domain 5"/>
    <property type="match status" value="1"/>
</dbReference>
<comment type="catalytic activity">
    <reaction evidence="1 8 9">
        <text>ATP-dependent breakage, passage and rejoining of double-stranded DNA.</text>
        <dbReference type="EC" id="5.6.2.2"/>
    </reaction>
</comment>
<accession>A0ABS9NSE4</accession>
<reference evidence="11" key="1">
    <citation type="submission" date="2022-02" db="EMBL/GenBank/DDBJ databases">
        <title>The genome sequence of Ruegeria sp. 1NDH52C.</title>
        <authorList>
            <person name="Du J."/>
        </authorList>
    </citation>
    <scope>NUCLEOTIDE SEQUENCE</scope>
    <source>
        <strain evidence="11">1NDH52C</strain>
    </source>
</reference>
<dbReference type="Proteomes" id="UP001165279">
    <property type="component" value="Unassembled WGS sequence"/>
</dbReference>
<dbReference type="InterPro" id="IPR035516">
    <property type="entry name" value="Gyrase/topoIV_suA_C"/>
</dbReference>
<keyword evidence="4 8" id="KW-0067">ATP-binding</keyword>
<dbReference type="NCBIfam" id="TIGR01063">
    <property type="entry name" value="gyrA"/>
    <property type="match status" value="1"/>
</dbReference>
<dbReference type="HAMAP" id="MF_01897">
    <property type="entry name" value="GyrA"/>
    <property type="match status" value="1"/>
</dbReference>
<dbReference type="GO" id="GO:0003918">
    <property type="term" value="F:DNA topoisomerase type II (double strand cut, ATP-hydrolyzing) activity"/>
    <property type="evidence" value="ECO:0007669"/>
    <property type="project" value="UniProtKB-EC"/>
</dbReference>
<feature type="domain" description="Topo IIA-type catalytic" evidence="10">
    <location>
        <begin position="49"/>
        <end position="539"/>
    </location>
</feature>
<dbReference type="InterPro" id="IPR013757">
    <property type="entry name" value="Topo_IIA_A_a_sf"/>
</dbReference>
<dbReference type="InterPro" id="IPR005743">
    <property type="entry name" value="GyrA"/>
</dbReference>
<evidence type="ECO:0000256" key="7">
    <source>
        <dbReference type="ARBA" id="ARBA00023235"/>
    </source>
</evidence>
<dbReference type="Gene3D" id="3.30.1360.40">
    <property type="match status" value="1"/>
</dbReference>
<comment type="subunit">
    <text evidence="8">Heterotetramer, composed of two GyrA and two GyrB chains. In the heterotetramer, GyrA contains the active site tyrosine that forms a transient covalent intermediate with DNA, while GyrB binds cofactors and catalyzes ATP hydrolysis.</text>
</comment>
<dbReference type="PROSITE" id="PS52040">
    <property type="entry name" value="TOPO_IIA"/>
    <property type="match status" value="1"/>
</dbReference>
<dbReference type="RefSeq" id="WP_238903865.1">
    <property type="nucleotide sequence ID" value="NZ_JAKOEM010000001.1"/>
</dbReference>
<keyword evidence="8" id="KW-0963">Cytoplasm</keyword>
<feature type="short sequence motif" description="GyrA-box" evidence="8">
    <location>
        <begin position="566"/>
        <end position="572"/>
    </location>
</feature>
<dbReference type="CDD" id="cd00187">
    <property type="entry name" value="TOP4c"/>
    <property type="match status" value="1"/>
</dbReference>
<comment type="subcellular location">
    <subcellularLocation>
        <location evidence="8">Cytoplasm</location>
    </subcellularLocation>
</comment>
<gene>
    <name evidence="8 11" type="primary">gyrA</name>
    <name evidence="11" type="ORF">MB818_02960</name>
</gene>
<dbReference type="Gene3D" id="1.10.268.10">
    <property type="entry name" value="Topoisomerase, domain 3"/>
    <property type="match status" value="1"/>
</dbReference>
<evidence type="ECO:0000256" key="6">
    <source>
        <dbReference type="ARBA" id="ARBA00023125"/>
    </source>
</evidence>
<dbReference type="InterPro" id="IPR013758">
    <property type="entry name" value="Topo_IIA_A/C_ab"/>
</dbReference>
<dbReference type="NCBIfam" id="NF004043">
    <property type="entry name" value="PRK05560.1"/>
    <property type="match status" value="1"/>
</dbReference>
<comment type="caution">
    <text evidence="11">The sequence shown here is derived from an EMBL/GenBank/DDBJ whole genome shotgun (WGS) entry which is preliminary data.</text>
</comment>
<dbReference type="SUPFAM" id="SSF56719">
    <property type="entry name" value="Type II DNA topoisomerase"/>
    <property type="match status" value="1"/>
</dbReference>
<organism evidence="11 12">
    <name type="scientific">Ruegeria alba</name>
    <dbReference type="NCBI Taxonomy" id="2916756"/>
    <lineage>
        <taxon>Bacteria</taxon>
        <taxon>Pseudomonadati</taxon>
        <taxon>Pseudomonadota</taxon>
        <taxon>Alphaproteobacteria</taxon>
        <taxon>Rhodobacterales</taxon>
        <taxon>Roseobacteraceae</taxon>
        <taxon>Ruegeria</taxon>
    </lineage>
</organism>
<dbReference type="NCBIfam" id="NF004044">
    <property type="entry name" value="PRK05561.1"/>
    <property type="match status" value="1"/>
</dbReference>
<feature type="active site" description="O-(5'-phospho-DNA)-tyrosine intermediate" evidence="8 9">
    <location>
        <position position="137"/>
    </location>
</feature>
<comment type="function">
    <text evidence="8">A type II topoisomerase that negatively supercoils closed circular double-stranded (ds) DNA in an ATP-dependent manner to modulate DNA topology and maintain chromosomes in an underwound state. Negative supercoiling favors strand separation, and DNA replication, transcription, recombination and repair, all of which involve strand separation. Also able to catalyze the interconversion of other topological isomers of dsDNA rings, including catenanes and knotted rings. Type II topoisomerases break and join 2 DNA strands simultaneously in an ATP-dependent manner.</text>
</comment>
<dbReference type="EC" id="5.6.2.2" evidence="8"/>
<evidence type="ECO:0000256" key="8">
    <source>
        <dbReference type="HAMAP-Rule" id="MF_01897"/>
    </source>
</evidence>
<keyword evidence="6 8" id="KW-0238">DNA-binding</keyword>
<dbReference type="Pfam" id="PF03989">
    <property type="entry name" value="DNA_gyraseA_C"/>
    <property type="match status" value="6"/>
</dbReference>
<evidence type="ECO:0000256" key="5">
    <source>
        <dbReference type="ARBA" id="ARBA00023029"/>
    </source>
</evidence>
<dbReference type="PANTHER" id="PTHR43493">
    <property type="entry name" value="DNA GYRASE/TOPOISOMERASE SUBUNIT A"/>
    <property type="match status" value="1"/>
</dbReference>
<dbReference type="Pfam" id="PF00521">
    <property type="entry name" value="DNA_topoisoIV"/>
    <property type="match status" value="1"/>
</dbReference>
<evidence type="ECO:0000313" key="11">
    <source>
        <dbReference type="EMBL" id="MCG6557141.1"/>
    </source>
</evidence>
<dbReference type="InterPro" id="IPR050220">
    <property type="entry name" value="Type_II_DNA_Topoisomerases"/>
</dbReference>
<dbReference type="Gene3D" id="2.120.10.90">
    <property type="entry name" value="DNA gyrase/topoisomerase IV, subunit A, C-terminal"/>
    <property type="match status" value="1"/>
</dbReference>
<dbReference type="EMBL" id="JAKOEM010000001">
    <property type="protein sequence ID" value="MCG6557141.1"/>
    <property type="molecule type" value="Genomic_DNA"/>
</dbReference>
<dbReference type="SMART" id="SM00434">
    <property type="entry name" value="TOP4c"/>
    <property type="match status" value="1"/>
</dbReference>
<evidence type="ECO:0000256" key="9">
    <source>
        <dbReference type="PROSITE-ProRule" id="PRU01384"/>
    </source>
</evidence>
<dbReference type="InterPro" id="IPR002205">
    <property type="entry name" value="Topo_IIA_dom_A"/>
</dbReference>
<keyword evidence="7 8" id="KW-0413">Isomerase</keyword>
<comment type="miscellaneous">
    <text evidence="8">Few gyrases are as efficient as E.coli at forming negative supercoils. Not all organisms have 2 type II topoisomerases; in organisms with a single type II topoisomerase this enzyme also has to decatenate newly replicated chromosomes.</text>
</comment>
<evidence type="ECO:0000256" key="4">
    <source>
        <dbReference type="ARBA" id="ARBA00022840"/>
    </source>
</evidence>
<evidence type="ECO:0000256" key="3">
    <source>
        <dbReference type="ARBA" id="ARBA00022741"/>
    </source>
</evidence>
<keyword evidence="12" id="KW-1185">Reference proteome</keyword>
<dbReference type="PANTHER" id="PTHR43493:SF5">
    <property type="entry name" value="DNA GYRASE SUBUNIT A, CHLOROPLASTIC_MITOCHONDRIAL"/>
    <property type="match status" value="1"/>
</dbReference>
<dbReference type="InterPro" id="IPR006691">
    <property type="entry name" value="GyrA/parC_rep"/>
</dbReference>
<name>A0ABS9NSE4_9RHOB</name>
<proteinExistence type="inferred from homology"/>
<evidence type="ECO:0000256" key="1">
    <source>
        <dbReference type="ARBA" id="ARBA00000185"/>
    </source>
</evidence>
<evidence type="ECO:0000259" key="10">
    <source>
        <dbReference type="PROSITE" id="PS52040"/>
    </source>
</evidence>
<keyword evidence="5 8" id="KW-0799">Topoisomerase</keyword>
<dbReference type="SUPFAM" id="SSF101904">
    <property type="entry name" value="GyrA/ParC C-terminal domain-like"/>
    <property type="match status" value="1"/>
</dbReference>
<comment type="similarity">
    <text evidence="2 8">Belongs to the type II topoisomerase GyrA/ParC subunit family.</text>
</comment>
<keyword evidence="3 8" id="KW-0547">Nucleotide-binding</keyword>
<evidence type="ECO:0000256" key="2">
    <source>
        <dbReference type="ARBA" id="ARBA00008263"/>
    </source>
</evidence>